<protein>
    <submittedName>
        <fullName evidence="1">Uncharacterized protein</fullName>
    </submittedName>
</protein>
<organism evidence="1 2">
    <name type="scientific">Sphingobium fluviale</name>
    <dbReference type="NCBI Taxonomy" id="2506423"/>
    <lineage>
        <taxon>Bacteria</taxon>
        <taxon>Pseudomonadati</taxon>
        <taxon>Pseudomonadota</taxon>
        <taxon>Alphaproteobacteria</taxon>
        <taxon>Sphingomonadales</taxon>
        <taxon>Sphingomonadaceae</taxon>
        <taxon>Sphingobium</taxon>
    </lineage>
</organism>
<dbReference type="AlphaFoldDB" id="A0A4V1N3K0"/>
<dbReference type="OrthoDB" id="9944864at2"/>
<dbReference type="RefSeq" id="WP_129404000.1">
    <property type="nucleotide sequence ID" value="NZ_SBKP01000006.1"/>
</dbReference>
<dbReference type="EMBL" id="SBKP01000006">
    <property type="protein sequence ID" value="RXR28936.1"/>
    <property type="molecule type" value="Genomic_DNA"/>
</dbReference>
<comment type="caution">
    <text evidence="1">The sequence shown here is derived from an EMBL/GenBank/DDBJ whole genome shotgun (WGS) entry which is preliminary data.</text>
</comment>
<reference evidence="2" key="1">
    <citation type="submission" date="2019-01" db="EMBL/GenBank/DDBJ databases">
        <title>Cytophagaceae bacterium strain CAR-16.</title>
        <authorList>
            <person name="Chen W.-M."/>
        </authorList>
    </citation>
    <scope>NUCLEOTIDE SEQUENCE [LARGE SCALE GENOMIC DNA]</scope>
    <source>
        <strain evidence="2">CHR27</strain>
    </source>
</reference>
<keyword evidence="2" id="KW-1185">Reference proteome</keyword>
<sequence>MSTPEERRKLIAELDHILPEDLKAIAAMPIMDPGRVYLPAGKISEAEYRARQARILAGEQP</sequence>
<name>A0A4V1N3K0_9SPHN</name>
<evidence type="ECO:0000313" key="1">
    <source>
        <dbReference type="EMBL" id="RXR28936.1"/>
    </source>
</evidence>
<dbReference type="Proteomes" id="UP000290958">
    <property type="component" value="Unassembled WGS sequence"/>
</dbReference>
<evidence type="ECO:0000313" key="2">
    <source>
        <dbReference type="Proteomes" id="UP000290958"/>
    </source>
</evidence>
<proteinExistence type="predicted"/>
<accession>A0A4V1N3K0</accession>
<gene>
    <name evidence="1" type="ORF">EQG66_07615</name>
</gene>